<evidence type="ECO:0000313" key="3">
    <source>
        <dbReference type="EMBL" id="UYU31463.1"/>
    </source>
</evidence>
<dbReference type="Pfam" id="PF13286">
    <property type="entry name" value="HD_assoc"/>
    <property type="match status" value="1"/>
</dbReference>
<sequence>MFVEKFESISREKELSLRMHLIVDFVSGMTDQFSMEMYQLLKGIKVK</sequence>
<evidence type="ECO:0000259" key="2">
    <source>
        <dbReference type="Pfam" id="PF13286"/>
    </source>
</evidence>
<name>A0ABY6JDB3_9ENTR</name>
<organism evidence="3 4">
    <name type="scientific">Siccibacter colletis</name>
    <dbReference type="NCBI Taxonomy" id="1505757"/>
    <lineage>
        <taxon>Bacteria</taxon>
        <taxon>Pseudomonadati</taxon>
        <taxon>Pseudomonadota</taxon>
        <taxon>Gammaproteobacteria</taxon>
        <taxon>Enterobacterales</taxon>
        <taxon>Enterobacteriaceae</taxon>
        <taxon>Siccibacter</taxon>
    </lineage>
</organism>
<dbReference type="Proteomes" id="UP001156318">
    <property type="component" value="Chromosome"/>
</dbReference>
<reference evidence="3 4" key="1">
    <citation type="submission" date="2021-05" db="EMBL/GenBank/DDBJ databases">
        <title>Isolation, identification, and the growth promoting effects of Pantoea dispersa strain YSD J2 from the aboveground leaves of Cyperus esculentus L.Var. Sativus.</title>
        <authorList>
            <person name="Wang S."/>
            <person name="Tang X.M."/>
            <person name="Huang Y.N."/>
        </authorList>
    </citation>
    <scope>NUCLEOTIDE SEQUENCE [LARGE SCALE GENOMIC DNA]</scope>
    <source>
        <strain evidence="4">YSD YN2</strain>
    </source>
</reference>
<feature type="domain" description="Phosphohydrolase-associated" evidence="2">
    <location>
        <begin position="12"/>
        <end position="39"/>
    </location>
</feature>
<keyword evidence="4" id="KW-1185">Reference proteome</keyword>
<dbReference type="EMBL" id="CP074352">
    <property type="protein sequence ID" value="UYU31463.1"/>
    <property type="molecule type" value="Genomic_DNA"/>
</dbReference>
<dbReference type="InterPro" id="IPR027432">
    <property type="entry name" value="dGTP_triphosphohydrolase_C"/>
</dbReference>
<protein>
    <recommendedName>
        <fullName evidence="2">Phosphohydrolase-associated domain-containing protein</fullName>
    </recommendedName>
</protein>
<evidence type="ECO:0000313" key="4">
    <source>
        <dbReference type="Proteomes" id="UP001156318"/>
    </source>
</evidence>
<keyword evidence="1" id="KW-0378">Hydrolase</keyword>
<dbReference type="InterPro" id="IPR026875">
    <property type="entry name" value="PHydrolase_assoc_dom"/>
</dbReference>
<proteinExistence type="predicted"/>
<accession>A0ABY6JDB3</accession>
<gene>
    <name evidence="3" type="ORF">KFZ77_16775</name>
</gene>
<dbReference type="Gene3D" id="1.10.3550.10">
    <property type="entry name" value="eoxyguanosinetriphosphate triphosphohydrolase domain-like"/>
    <property type="match status" value="1"/>
</dbReference>
<evidence type="ECO:0000256" key="1">
    <source>
        <dbReference type="ARBA" id="ARBA00022801"/>
    </source>
</evidence>